<dbReference type="InterPro" id="IPR012337">
    <property type="entry name" value="RNaseH-like_sf"/>
</dbReference>
<protein>
    <submittedName>
        <fullName evidence="2">Integrase catalytic domain-containing protein</fullName>
    </submittedName>
</protein>
<dbReference type="WBParaSite" id="NBR_0001787001-mRNA-1">
    <property type="protein sequence ID" value="NBR_0001787001-mRNA-1"/>
    <property type="gene ID" value="NBR_0001787001"/>
</dbReference>
<organism evidence="2">
    <name type="scientific">Nippostrongylus brasiliensis</name>
    <name type="common">Rat hookworm</name>
    <dbReference type="NCBI Taxonomy" id="27835"/>
    <lineage>
        <taxon>Eukaryota</taxon>
        <taxon>Metazoa</taxon>
        <taxon>Ecdysozoa</taxon>
        <taxon>Nematoda</taxon>
        <taxon>Chromadorea</taxon>
        <taxon>Rhabditida</taxon>
        <taxon>Rhabditina</taxon>
        <taxon>Rhabditomorpha</taxon>
        <taxon>Strongyloidea</taxon>
        <taxon>Heligmosomidae</taxon>
        <taxon>Nippostrongylus</taxon>
    </lineage>
</organism>
<feature type="domain" description="Integrase catalytic" evidence="1">
    <location>
        <begin position="1"/>
        <end position="103"/>
    </location>
</feature>
<reference evidence="2" key="1">
    <citation type="submission" date="2017-02" db="UniProtKB">
        <authorList>
            <consortium name="WormBaseParasite"/>
        </authorList>
    </citation>
    <scope>IDENTIFICATION</scope>
</reference>
<dbReference type="GO" id="GO:0003676">
    <property type="term" value="F:nucleic acid binding"/>
    <property type="evidence" value="ECO:0007669"/>
    <property type="project" value="InterPro"/>
</dbReference>
<dbReference type="InterPro" id="IPR050951">
    <property type="entry name" value="Retrovirus_Pol_polyprotein"/>
</dbReference>
<dbReference type="OMA" id="WIRECRN"/>
<dbReference type="AlphaFoldDB" id="A0A0N4YLA2"/>
<sequence>MSSDVTKWIRECRNHFSKFDGAYAKLMDQLKSLMVIGHVTKGHNPRENGLTERFNQTIIQMLRKKINSVVEWDEMLPFCVFAYNTAIDGATGESPFFCIMVFWLIAHWLIGEFGPRSANEPIHDVQSYVQEVAEVSEAARQYAREVNDRARQKMKAAYDLDRGSCKVSPKVGDCAFMKVPNEKQSSRNPKLANSWEGPYRVLECSDNSVVNTLIHGDRDAIRAPFDMLIKLPPEISDEPLRTTRSRGKRGRPRKIQLKATPPVSMVKIRCFRTLISFDHPLNMRKR</sequence>
<dbReference type="InterPro" id="IPR001584">
    <property type="entry name" value="Integrase_cat-core"/>
</dbReference>
<evidence type="ECO:0000259" key="1">
    <source>
        <dbReference type="PROSITE" id="PS50994"/>
    </source>
</evidence>
<accession>A0A0N4YLA2</accession>
<dbReference type="PANTHER" id="PTHR37984">
    <property type="entry name" value="PROTEIN CBG26694"/>
    <property type="match status" value="1"/>
</dbReference>
<proteinExistence type="predicted"/>
<evidence type="ECO:0000313" key="2">
    <source>
        <dbReference type="WBParaSite" id="NBR_0001787001-mRNA-1"/>
    </source>
</evidence>
<dbReference type="GO" id="GO:0015074">
    <property type="term" value="P:DNA integration"/>
    <property type="evidence" value="ECO:0007669"/>
    <property type="project" value="InterPro"/>
</dbReference>
<dbReference type="PROSITE" id="PS50994">
    <property type="entry name" value="INTEGRASE"/>
    <property type="match status" value="1"/>
</dbReference>
<dbReference type="PANTHER" id="PTHR37984:SF5">
    <property type="entry name" value="PROTEIN NYNRIN-LIKE"/>
    <property type="match status" value="1"/>
</dbReference>
<dbReference type="Gene3D" id="3.30.420.10">
    <property type="entry name" value="Ribonuclease H-like superfamily/Ribonuclease H"/>
    <property type="match status" value="1"/>
</dbReference>
<dbReference type="SUPFAM" id="SSF53098">
    <property type="entry name" value="Ribonuclease H-like"/>
    <property type="match status" value="1"/>
</dbReference>
<dbReference type="InterPro" id="IPR036397">
    <property type="entry name" value="RNaseH_sf"/>
</dbReference>
<name>A0A0N4YLA2_NIPBR</name>